<evidence type="ECO:0000259" key="3">
    <source>
        <dbReference type="Pfam" id="PF01051"/>
    </source>
</evidence>
<dbReference type="InterPro" id="IPR036388">
    <property type="entry name" value="WH-like_DNA-bd_sf"/>
</dbReference>
<accession>A0A0H3ZKM8</accession>
<dbReference type="SUPFAM" id="SSF46785">
    <property type="entry name" value="Winged helix' DNA-binding domain"/>
    <property type="match status" value="2"/>
</dbReference>
<feature type="compositionally biased region" description="Polar residues" evidence="2">
    <location>
        <begin position="13"/>
        <end position="24"/>
    </location>
</feature>
<dbReference type="InterPro" id="IPR036390">
    <property type="entry name" value="WH_DNA-bd_sf"/>
</dbReference>
<evidence type="ECO:0000313" key="4">
    <source>
        <dbReference type="EMBL" id="AKN36603.1"/>
    </source>
</evidence>
<evidence type="ECO:0000256" key="2">
    <source>
        <dbReference type="SAM" id="MobiDB-lite"/>
    </source>
</evidence>
<feature type="domain" description="Initiator Rep protein WH1" evidence="3">
    <location>
        <begin position="33"/>
        <end position="180"/>
    </location>
</feature>
<reference evidence="4" key="1">
    <citation type="journal article" date="2015" name="MBio">
        <title>Eco-Evolutionary Dynamics of Episomes among Ecologically Cohesive Bacterial Populations.</title>
        <authorList>
            <person name="Xue H."/>
            <person name="Cordero O.X."/>
            <person name="Camas F.M."/>
            <person name="Trimble W."/>
            <person name="Meyer F."/>
            <person name="Guglielmini J."/>
            <person name="Rocha E.P."/>
            <person name="Polz M.F."/>
        </authorList>
    </citation>
    <scope>NUCLEOTIDE SEQUENCE</scope>
    <source>
        <strain evidence="4">1F_145</strain>
    </source>
</reference>
<dbReference type="Gene3D" id="1.10.10.10">
    <property type="entry name" value="Winged helix-like DNA-binding domain superfamily/Winged helix DNA-binding domain"/>
    <property type="match status" value="2"/>
</dbReference>
<proteinExistence type="inferred from homology"/>
<dbReference type="AlphaFoldDB" id="A0A0H3ZKM8"/>
<feature type="region of interest" description="Disordered" evidence="2">
    <location>
        <begin position="1"/>
        <end position="24"/>
    </location>
</feature>
<dbReference type="GO" id="GO:0006270">
    <property type="term" value="P:DNA replication initiation"/>
    <property type="evidence" value="ECO:0007669"/>
    <property type="project" value="InterPro"/>
</dbReference>
<organism evidence="4">
    <name type="scientific">Vibrio splendidus</name>
    <dbReference type="NCBI Taxonomy" id="29497"/>
    <lineage>
        <taxon>Bacteria</taxon>
        <taxon>Pseudomonadati</taxon>
        <taxon>Pseudomonadota</taxon>
        <taxon>Gammaproteobacteria</taxon>
        <taxon>Vibrionales</taxon>
        <taxon>Vibrionaceae</taxon>
        <taxon>Vibrio</taxon>
    </lineage>
</organism>
<name>A0A0H3ZKM8_VIBSP</name>
<dbReference type="Pfam" id="PF01051">
    <property type="entry name" value="Rep3_N"/>
    <property type="match status" value="1"/>
</dbReference>
<feature type="region of interest" description="Disordered" evidence="2">
    <location>
        <begin position="338"/>
        <end position="357"/>
    </location>
</feature>
<dbReference type="InterPro" id="IPR000525">
    <property type="entry name" value="Initiator_Rep_WH1"/>
</dbReference>
<evidence type="ECO:0000256" key="1">
    <source>
        <dbReference type="ARBA" id="ARBA00038283"/>
    </source>
</evidence>
<dbReference type="EMBL" id="KP795501">
    <property type="protein sequence ID" value="AKN36603.1"/>
    <property type="molecule type" value="Genomic_DNA"/>
</dbReference>
<dbReference type="GO" id="GO:0003887">
    <property type="term" value="F:DNA-directed DNA polymerase activity"/>
    <property type="evidence" value="ECO:0007669"/>
    <property type="project" value="InterPro"/>
</dbReference>
<comment type="similarity">
    <text evidence="1">Belongs to the initiator RepB protein family.</text>
</comment>
<sequence>MCHPTLHVKQKSLPEQTQLSGMSTNPKNLPKHIKKGHELVFSQQDLTAREANLFGLMVANMKPEDWDNQGKTPEYRFTASQLSEWLGLNNRAIGSQLKQVVSRLASRKIGIIIEKQGDTEFEFTPLFKKATYKDRVLTLIPNDALSKEYIEYNQGFSLINTKSFLGLKREYTKRLYEILSRFKTDGTNLKPIEIDDLRAFMGLLNEDGSLKANKSSFKNTSVFLSRCIKESIEELSEDPKTSKEILFLESEDGLGIRLHKHGRNIHAVEFLYRWINNANPAQKLHFEDAKRNITRLETKRLTTDEPLTTEELELLSYSYRSIDEDDKAAFVDQALMSRQSSGNGDVTPELVDGDDDDKSFLDKLAELERINGAKGY</sequence>
<feature type="compositionally biased region" description="Basic residues" evidence="2">
    <location>
        <begin position="1"/>
        <end position="10"/>
    </location>
</feature>
<protein>
    <submittedName>
        <fullName evidence="4">Replication protein</fullName>
    </submittedName>
</protein>